<sequence length="44" mass="4636">MSSPKHSIVFSKVIPALKADRNGVIAIQCGLDNSAARSRVATLI</sequence>
<reference evidence="1 2" key="1">
    <citation type="submission" date="2024-07" db="EMBL/GenBank/DDBJ databases">
        <title>Genomic Encyclopedia of Type Strains, Phase V (KMG-V): Genome sequencing to study the core and pangenomes of soil and plant-associated prokaryotes.</title>
        <authorList>
            <person name="Whitman W."/>
        </authorList>
    </citation>
    <scope>NUCLEOTIDE SEQUENCE [LARGE SCALE GENOMIC DNA]</scope>
    <source>
        <strain evidence="1 2">USDA 152</strain>
    </source>
</reference>
<protein>
    <submittedName>
        <fullName evidence="1">Uncharacterized protein</fullName>
    </submittedName>
</protein>
<accession>A0ABV4G067</accession>
<comment type="caution">
    <text evidence="1">The sequence shown here is derived from an EMBL/GenBank/DDBJ whole genome shotgun (WGS) entry which is preliminary data.</text>
</comment>
<organism evidence="1 2">
    <name type="scientific">Bradyrhizobium ottawaense</name>
    <dbReference type="NCBI Taxonomy" id="931866"/>
    <lineage>
        <taxon>Bacteria</taxon>
        <taxon>Pseudomonadati</taxon>
        <taxon>Pseudomonadota</taxon>
        <taxon>Alphaproteobacteria</taxon>
        <taxon>Hyphomicrobiales</taxon>
        <taxon>Nitrobacteraceae</taxon>
        <taxon>Bradyrhizobium</taxon>
    </lineage>
</organism>
<evidence type="ECO:0000313" key="2">
    <source>
        <dbReference type="Proteomes" id="UP001565369"/>
    </source>
</evidence>
<proteinExistence type="predicted"/>
<keyword evidence="2" id="KW-1185">Reference proteome</keyword>
<name>A0ABV4G067_9BRAD</name>
<evidence type="ECO:0000313" key="1">
    <source>
        <dbReference type="EMBL" id="MEY9457238.1"/>
    </source>
</evidence>
<dbReference type="Proteomes" id="UP001565369">
    <property type="component" value="Unassembled WGS sequence"/>
</dbReference>
<gene>
    <name evidence="1" type="ORF">ABIG07_006186</name>
</gene>
<dbReference type="EMBL" id="JBGBZJ010000003">
    <property type="protein sequence ID" value="MEY9457238.1"/>
    <property type="molecule type" value="Genomic_DNA"/>
</dbReference>